<gene>
    <name evidence="9" type="ORF">M91_02135</name>
</gene>
<keyword evidence="2 8" id="KW-0812">Transmembrane</keyword>
<keyword evidence="5 8" id="KW-0472">Membrane</keyword>
<evidence type="ECO:0000313" key="9">
    <source>
        <dbReference type="EMBL" id="ELR59836.1"/>
    </source>
</evidence>
<keyword evidence="4" id="KW-0297">G-protein coupled receptor</keyword>
<evidence type="ECO:0000256" key="2">
    <source>
        <dbReference type="ARBA" id="ARBA00022692"/>
    </source>
</evidence>
<evidence type="ECO:0000256" key="3">
    <source>
        <dbReference type="ARBA" id="ARBA00022989"/>
    </source>
</evidence>
<dbReference type="Gene3D" id="1.20.1070.10">
    <property type="entry name" value="Rhodopsin 7-helix transmembrane proteins"/>
    <property type="match status" value="1"/>
</dbReference>
<feature type="transmembrane region" description="Helical" evidence="8">
    <location>
        <begin position="26"/>
        <end position="49"/>
    </location>
</feature>
<dbReference type="GO" id="GO:0016020">
    <property type="term" value="C:membrane"/>
    <property type="evidence" value="ECO:0007669"/>
    <property type="project" value="UniProtKB-SubCell"/>
</dbReference>
<dbReference type="GO" id="GO:0004984">
    <property type="term" value="F:olfactory receptor activity"/>
    <property type="evidence" value="ECO:0007669"/>
    <property type="project" value="InterPro"/>
</dbReference>
<dbReference type="PANTHER" id="PTHR48018">
    <property type="entry name" value="OLFACTORY RECEPTOR"/>
    <property type="match status" value="1"/>
</dbReference>
<evidence type="ECO:0000256" key="5">
    <source>
        <dbReference type="ARBA" id="ARBA00023136"/>
    </source>
</evidence>
<dbReference type="Pfam" id="PF13853">
    <property type="entry name" value="7tm_4"/>
    <property type="match status" value="1"/>
</dbReference>
<keyword evidence="7" id="KW-0807">Transducer</keyword>
<evidence type="ECO:0000256" key="8">
    <source>
        <dbReference type="SAM" id="Phobius"/>
    </source>
</evidence>
<evidence type="ECO:0000256" key="6">
    <source>
        <dbReference type="ARBA" id="ARBA00023170"/>
    </source>
</evidence>
<dbReference type="Proteomes" id="UP000011080">
    <property type="component" value="Unassembled WGS sequence"/>
</dbReference>
<proteinExistence type="predicted"/>
<organism evidence="9 10">
    <name type="scientific">Bos mutus</name>
    <name type="common">wild yak</name>
    <dbReference type="NCBI Taxonomy" id="72004"/>
    <lineage>
        <taxon>Eukaryota</taxon>
        <taxon>Metazoa</taxon>
        <taxon>Chordata</taxon>
        <taxon>Craniata</taxon>
        <taxon>Vertebrata</taxon>
        <taxon>Euteleostomi</taxon>
        <taxon>Mammalia</taxon>
        <taxon>Eutheria</taxon>
        <taxon>Laurasiatheria</taxon>
        <taxon>Artiodactyla</taxon>
        <taxon>Ruminantia</taxon>
        <taxon>Pecora</taxon>
        <taxon>Bovidae</taxon>
        <taxon>Bovinae</taxon>
        <taxon>Bos</taxon>
    </lineage>
</organism>
<evidence type="ECO:0000256" key="7">
    <source>
        <dbReference type="ARBA" id="ARBA00023224"/>
    </source>
</evidence>
<dbReference type="SUPFAM" id="SSF81321">
    <property type="entry name" value="Family A G protein-coupled receptor-like"/>
    <property type="match status" value="1"/>
</dbReference>
<keyword evidence="6 9" id="KW-0675">Receptor</keyword>
<dbReference type="GO" id="GO:0004930">
    <property type="term" value="F:G protein-coupled receptor activity"/>
    <property type="evidence" value="ECO:0007669"/>
    <property type="project" value="UniProtKB-KW"/>
</dbReference>
<dbReference type="AlphaFoldDB" id="L8IU00"/>
<comment type="subcellular location">
    <subcellularLocation>
        <location evidence="1">Membrane</location>
        <topology evidence="1">Multi-pass membrane protein</topology>
    </subcellularLocation>
</comment>
<evidence type="ECO:0000313" key="10">
    <source>
        <dbReference type="Proteomes" id="UP000011080"/>
    </source>
</evidence>
<dbReference type="InterPro" id="IPR000725">
    <property type="entry name" value="Olfact_rcpt"/>
</dbReference>
<accession>L8IU00</accession>
<reference evidence="9 10" key="1">
    <citation type="journal article" date="2012" name="Nat. Genet.">
        <title>The yak genome and adaptation to life at high altitude.</title>
        <authorList>
            <person name="Qiu Q."/>
            <person name="Zhang G."/>
            <person name="Ma T."/>
            <person name="Qian W."/>
            <person name="Wang J."/>
            <person name="Ye Z."/>
            <person name="Cao C."/>
            <person name="Hu Q."/>
            <person name="Kim J."/>
            <person name="Larkin D.M."/>
            <person name="Auvil L."/>
            <person name="Capitanu B."/>
            <person name="Ma J."/>
            <person name="Lewin H.A."/>
            <person name="Qian X."/>
            <person name="Lang Y."/>
            <person name="Zhou R."/>
            <person name="Wang L."/>
            <person name="Wang K."/>
            <person name="Xia J."/>
            <person name="Liao S."/>
            <person name="Pan S."/>
            <person name="Lu X."/>
            <person name="Hou H."/>
            <person name="Wang Y."/>
            <person name="Zang X."/>
            <person name="Yin Y."/>
            <person name="Ma H."/>
            <person name="Zhang J."/>
            <person name="Wang Z."/>
            <person name="Zhang Y."/>
            <person name="Zhang D."/>
            <person name="Yonezawa T."/>
            <person name="Hasegawa M."/>
            <person name="Zhong Y."/>
            <person name="Liu W."/>
            <person name="Zhang Y."/>
            <person name="Huang Z."/>
            <person name="Zhang S."/>
            <person name="Long R."/>
            <person name="Yang H."/>
            <person name="Wang J."/>
            <person name="Lenstra J.A."/>
            <person name="Cooper D.N."/>
            <person name="Wu Y."/>
            <person name="Wang J."/>
            <person name="Shi P."/>
            <person name="Wang J."/>
            <person name="Liu J."/>
        </authorList>
    </citation>
    <scope>NUCLEOTIDE SEQUENCE [LARGE SCALE GENOMIC DNA]</scope>
    <source>
        <strain evidence="10">yakQH1</strain>
    </source>
</reference>
<feature type="non-terminal residue" evidence="9">
    <location>
        <position position="94"/>
    </location>
</feature>
<name>L8IU00_9CETA</name>
<keyword evidence="3 8" id="KW-1133">Transmembrane helix</keyword>
<dbReference type="EMBL" id="JH880659">
    <property type="protein sequence ID" value="ELR59836.1"/>
    <property type="molecule type" value="Genomic_DNA"/>
</dbReference>
<protein>
    <submittedName>
        <fullName evidence="9">Olfactory receptor-like protein OLF1</fullName>
    </submittedName>
</protein>
<evidence type="ECO:0000256" key="1">
    <source>
        <dbReference type="ARBA" id="ARBA00004141"/>
    </source>
</evidence>
<evidence type="ECO:0000256" key="4">
    <source>
        <dbReference type="ARBA" id="ARBA00023040"/>
    </source>
</evidence>
<sequence length="94" mass="10888">MIEENITRVMEFILLGFSVQREIEMLLFLLILVVYYLTLVGNIGLTSLIQLDPHLHTPMYFFLSDLAFVDFCYSSSIAPKFLETLLTKHRSISL</sequence>